<feature type="domain" description="Metallo-beta-lactamase" evidence="6">
    <location>
        <begin position="46"/>
        <end position="268"/>
    </location>
</feature>
<name>A0A0R2NZR7_9LACO</name>
<dbReference type="EMBL" id="AYGX02000047">
    <property type="protein sequence ID" value="KRO28266.1"/>
    <property type="molecule type" value="Genomic_DNA"/>
</dbReference>
<evidence type="ECO:0000256" key="1">
    <source>
        <dbReference type="ARBA" id="ARBA00001947"/>
    </source>
</evidence>
<evidence type="ECO:0000259" key="6">
    <source>
        <dbReference type="SMART" id="SM00849"/>
    </source>
</evidence>
<evidence type="ECO:0000256" key="4">
    <source>
        <dbReference type="ARBA" id="ARBA00022801"/>
    </source>
</evidence>
<sequence>MTTIKIHVLHTGLVKVDAGLPFHDKFRNPLAYTGILRSHVNQVTLPVSSYLIEHPKGLVLIDTGWNELVRQSQWRELGLQTQINKAYLPAGWSVREQLQQLGYQPSDIDYLMLSHLHSDHASGLPLVKDAQHILTSTPEWNTAQHDRLRYIPKMWRGVDVQTFDFDHTDLGPFHRSFDLFGDGSMQFIYVPGHSHGLAATLIQGHQGEQVLLASDTGYAQESIDHLYTPGIVVNRTQALESVAWIQQKASEPQVIETLTNHDPAIRPHTITLA</sequence>
<dbReference type="Proteomes" id="UP000050920">
    <property type="component" value="Unassembled WGS sequence"/>
</dbReference>
<dbReference type="Pfam" id="PF00753">
    <property type="entry name" value="Lactamase_B"/>
    <property type="match status" value="1"/>
</dbReference>
<dbReference type="SMART" id="SM00849">
    <property type="entry name" value="Lactamase_B"/>
    <property type="match status" value="1"/>
</dbReference>
<gene>
    <name evidence="7" type="ORF">DY78_GL002502</name>
</gene>
<dbReference type="SUPFAM" id="SSF56281">
    <property type="entry name" value="Metallo-hydrolase/oxidoreductase"/>
    <property type="match status" value="1"/>
</dbReference>
<dbReference type="GO" id="GO:0046872">
    <property type="term" value="F:metal ion binding"/>
    <property type="evidence" value="ECO:0007669"/>
    <property type="project" value="UniProtKB-KW"/>
</dbReference>
<evidence type="ECO:0000256" key="3">
    <source>
        <dbReference type="ARBA" id="ARBA00022723"/>
    </source>
</evidence>
<dbReference type="InterPro" id="IPR001279">
    <property type="entry name" value="Metallo-B-lactamas"/>
</dbReference>
<dbReference type="CDD" id="cd07729">
    <property type="entry name" value="AHL_lactonase_MBL-fold"/>
    <property type="match status" value="1"/>
</dbReference>
<evidence type="ECO:0000313" key="7">
    <source>
        <dbReference type="EMBL" id="KRO28266.1"/>
    </source>
</evidence>
<evidence type="ECO:0000313" key="8">
    <source>
        <dbReference type="Proteomes" id="UP000050920"/>
    </source>
</evidence>
<accession>A0A0R2NZR7</accession>
<dbReference type="PANTHER" id="PTHR42978">
    <property type="entry name" value="QUORUM-QUENCHING LACTONASE YTNP-RELATED-RELATED"/>
    <property type="match status" value="1"/>
</dbReference>
<reference evidence="7 8" key="1">
    <citation type="journal article" date="2015" name="Genome Announc.">
        <title>Expanding the biotechnology potential of lactobacilli through comparative genomics of 213 strains and associated genera.</title>
        <authorList>
            <person name="Sun Z."/>
            <person name="Harris H.M."/>
            <person name="McCann A."/>
            <person name="Guo C."/>
            <person name="Argimon S."/>
            <person name="Zhang W."/>
            <person name="Yang X."/>
            <person name="Jeffery I.B."/>
            <person name="Cooney J.C."/>
            <person name="Kagawa T.F."/>
            <person name="Liu W."/>
            <person name="Song Y."/>
            <person name="Salvetti E."/>
            <person name="Wrobel A."/>
            <person name="Rasinkangas P."/>
            <person name="Parkhill J."/>
            <person name="Rea M.C."/>
            <person name="O'Sullivan O."/>
            <person name="Ritari J."/>
            <person name="Douillard F.P."/>
            <person name="Paul Ross R."/>
            <person name="Yang R."/>
            <person name="Briner A.E."/>
            <person name="Felis G.E."/>
            <person name="de Vos W.M."/>
            <person name="Barrangou R."/>
            <person name="Klaenhammer T.R."/>
            <person name="Caufield P.W."/>
            <person name="Cui Y."/>
            <person name="Zhang H."/>
            <person name="O'Toole P.W."/>
        </authorList>
    </citation>
    <scope>NUCLEOTIDE SEQUENCE [LARGE SCALE GENOMIC DNA]</scope>
    <source>
        <strain evidence="7 8">DSM 21115</strain>
    </source>
</reference>
<dbReference type="PANTHER" id="PTHR42978:SF2">
    <property type="entry name" value="102 KBASES UNSTABLE REGION: FROM 1 TO 119443"/>
    <property type="match status" value="1"/>
</dbReference>
<dbReference type="InterPro" id="IPR051013">
    <property type="entry name" value="MBL_superfamily_lactonases"/>
</dbReference>
<keyword evidence="3" id="KW-0479">Metal-binding</keyword>
<organism evidence="7 8">
    <name type="scientific">Lactiplantibacillus fabifermentans DSM 21115</name>
    <dbReference type="NCBI Taxonomy" id="1413187"/>
    <lineage>
        <taxon>Bacteria</taxon>
        <taxon>Bacillati</taxon>
        <taxon>Bacillota</taxon>
        <taxon>Bacilli</taxon>
        <taxon>Lactobacillales</taxon>
        <taxon>Lactobacillaceae</taxon>
        <taxon>Lactiplantibacillus</taxon>
    </lineage>
</organism>
<dbReference type="InterPro" id="IPR036866">
    <property type="entry name" value="RibonucZ/Hydroxyglut_hydro"/>
</dbReference>
<dbReference type="AlphaFoldDB" id="A0A0R2NZR7"/>
<comment type="caution">
    <text evidence="7">The sequence shown here is derived from an EMBL/GenBank/DDBJ whole genome shotgun (WGS) entry which is preliminary data.</text>
</comment>
<keyword evidence="8" id="KW-1185">Reference proteome</keyword>
<keyword evidence="5" id="KW-0862">Zinc</keyword>
<dbReference type="Gene3D" id="3.60.15.10">
    <property type="entry name" value="Ribonuclease Z/Hydroxyacylglutathione hydrolase-like"/>
    <property type="match status" value="1"/>
</dbReference>
<comment type="similarity">
    <text evidence="2">Belongs to the metallo-beta-lactamase superfamily.</text>
</comment>
<proteinExistence type="inferred from homology"/>
<evidence type="ECO:0000256" key="2">
    <source>
        <dbReference type="ARBA" id="ARBA00007749"/>
    </source>
</evidence>
<dbReference type="GO" id="GO:0016787">
    <property type="term" value="F:hydrolase activity"/>
    <property type="evidence" value="ECO:0007669"/>
    <property type="project" value="UniProtKB-KW"/>
</dbReference>
<protein>
    <recommendedName>
        <fullName evidence="6">Metallo-beta-lactamase domain-containing protein</fullName>
    </recommendedName>
</protein>
<evidence type="ECO:0000256" key="5">
    <source>
        <dbReference type="ARBA" id="ARBA00022833"/>
    </source>
</evidence>
<keyword evidence="4" id="KW-0378">Hydrolase</keyword>
<comment type="cofactor">
    <cofactor evidence="1">
        <name>Zn(2+)</name>
        <dbReference type="ChEBI" id="CHEBI:29105"/>
    </cofactor>
</comment>
<dbReference type="RefSeq" id="WP_024625807.1">
    <property type="nucleotide sequence ID" value="NZ_AYGX02000047.1"/>
</dbReference>